<dbReference type="RefSeq" id="WP_188759647.1">
    <property type="nucleotide sequence ID" value="NZ_BMJB01000001.1"/>
</dbReference>
<evidence type="ECO:0000313" key="5">
    <source>
        <dbReference type="Proteomes" id="UP000648801"/>
    </source>
</evidence>
<protein>
    <recommendedName>
        <fullName evidence="3">Protein-glutamine gamma-glutamyltransferase-like C-terminal domain-containing protein</fullName>
    </recommendedName>
</protein>
<feature type="signal peptide" evidence="2">
    <location>
        <begin position="1"/>
        <end position="24"/>
    </location>
</feature>
<comment type="caution">
    <text evidence="4">The sequence shown here is derived from an EMBL/GenBank/DDBJ whole genome shotgun (WGS) entry which is preliminary data.</text>
</comment>
<reference evidence="4" key="1">
    <citation type="journal article" date="2014" name="Int. J. Syst. Evol. Microbiol.">
        <title>Complete genome sequence of Corynebacterium casei LMG S-19264T (=DSM 44701T), isolated from a smear-ripened cheese.</title>
        <authorList>
            <consortium name="US DOE Joint Genome Institute (JGI-PGF)"/>
            <person name="Walter F."/>
            <person name="Albersmeier A."/>
            <person name="Kalinowski J."/>
            <person name="Ruckert C."/>
        </authorList>
    </citation>
    <scope>NUCLEOTIDE SEQUENCE</scope>
    <source>
        <strain evidence="4">CGMCC 1.15447</strain>
    </source>
</reference>
<reference evidence="4" key="2">
    <citation type="submission" date="2020-09" db="EMBL/GenBank/DDBJ databases">
        <authorList>
            <person name="Sun Q."/>
            <person name="Zhou Y."/>
        </authorList>
    </citation>
    <scope>NUCLEOTIDE SEQUENCE</scope>
    <source>
        <strain evidence="4">CGMCC 1.15447</strain>
    </source>
</reference>
<dbReference type="InterPro" id="IPR025403">
    <property type="entry name" value="TgpA-like_C"/>
</dbReference>
<gene>
    <name evidence="4" type="ORF">GCM10011507_25990</name>
</gene>
<dbReference type="PROSITE" id="PS51257">
    <property type="entry name" value="PROKAR_LIPOPROTEIN"/>
    <property type="match status" value="1"/>
</dbReference>
<evidence type="ECO:0000256" key="1">
    <source>
        <dbReference type="SAM" id="Phobius"/>
    </source>
</evidence>
<organism evidence="4 5">
    <name type="scientific">Edaphobacter acidisoli</name>
    <dbReference type="NCBI Taxonomy" id="2040573"/>
    <lineage>
        <taxon>Bacteria</taxon>
        <taxon>Pseudomonadati</taxon>
        <taxon>Acidobacteriota</taxon>
        <taxon>Terriglobia</taxon>
        <taxon>Terriglobales</taxon>
        <taxon>Acidobacteriaceae</taxon>
        <taxon>Edaphobacter</taxon>
    </lineage>
</organism>
<sequence length="321" mass="35803">MRFAWLIPGALGIAVLSCGRTCVAAPAAPGSTISSFADYTAHLDSLREVILLCRNDAAQCQSSKVGADQRIEPEGFTAKYGWLRDAIDRSKDKALKDRDAILDSALTRVGVEESEAHQNADAAGFDNARRVANDILATPEFQRVQGPSWWEQKELAFWRWADRLFGDVSDAAGRNPWLRPVILWGMLVLAIAGLFVWARRAFQRQRFVVRVEGQGTSMIASGSSPDWTALAQQYSAEENWREAVHCLYWASIVMLEGRGIWRRGVARTPREYLLLLRSGSAQQTALRQLTSLFERVWYGKHPIGKGDYNSALALFDALRSA</sequence>
<feature type="domain" description="Protein-glutamine gamma-glutamyltransferase-like C-terminal" evidence="3">
    <location>
        <begin position="247"/>
        <end position="315"/>
    </location>
</feature>
<dbReference type="Pfam" id="PF13559">
    <property type="entry name" value="DUF4129"/>
    <property type="match status" value="1"/>
</dbReference>
<keyword evidence="5" id="KW-1185">Reference proteome</keyword>
<evidence type="ECO:0000256" key="2">
    <source>
        <dbReference type="SAM" id="SignalP"/>
    </source>
</evidence>
<keyword evidence="1" id="KW-0812">Transmembrane</keyword>
<name>A0A916RWV5_9BACT</name>
<feature type="chain" id="PRO_5037125805" description="Protein-glutamine gamma-glutamyltransferase-like C-terminal domain-containing protein" evidence="2">
    <location>
        <begin position="25"/>
        <end position="321"/>
    </location>
</feature>
<evidence type="ECO:0000259" key="3">
    <source>
        <dbReference type="Pfam" id="PF13559"/>
    </source>
</evidence>
<dbReference type="EMBL" id="BMJB01000001">
    <property type="protein sequence ID" value="GGA73181.1"/>
    <property type="molecule type" value="Genomic_DNA"/>
</dbReference>
<keyword evidence="1" id="KW-1133">Transmembrane helix</keyword>
<proteinExistence type="predicted"/>
<accession>A0A916RWV5</accession>
<keyword evidence="1" id="KW-0472">Membrane</keyword>
<evidence type="ECO:0000313" key="4">
    <source>
        <dbReference type="EMBL" id="GGA73181.1"/>
    </source>
</evidence>
<keyword evidence="2" id="KW-0732">Signal</keyword>
<feature type="transmembrane region" description="Helical" evidence="1">
    <location>
        <begin position="177"/>
        <end position="197"/>
    </location>
</feature>
<dbReference type="Proteomes" id="UP000648801">
    <property type="component" value="Unassembled WGS sequence"/>
</dbReference>
<dbReference type="AlphaFoldDB" id="A0A916RWV5"/>